<accession>A0A2T7BE59</accession>
<dbReference type="SUPFAM" id="SSF55961">
    <property type="entry name" value="Bet v1-like"/>
    <property type="match status" value="1"/>
</dbReference>
<dbReference type="CDD" id="cd08894">
    <property type="entry name" value="SRPBCC_CalC_Aha1-like_1"/>
    <property type="match status" value="1"/>
</dbReference>
<feature type="domain" description="Activator of Hsp90 ATPase homologue 1/2-like C-terminal" evidence="2">
    <location>
        <begin position="20"/>
        <end position="149"/>
    </location>
</feature>
<reference evidence="3 4" key="1">
    <citation type="submission" date="2018-04" db="EMBL/GenBank/DDBJ databases">
        <title>Chitinophaga fuyangensis sp. nov., isolated from soil in a chemical factory.</title>
        <authorList>
            <person name="Chen K."/>
        </authorList>
    </citation>
    <scope>NUCLEOTIDE SEQUENCE [LARGE SCALE GENOMIC DNA]</scope>
    <source>
        <strain evidence="3 4">LY-1</strain>
    </source>
</reference>
<comment type="similarity">
    <text evidence="1">Belongs to the AHA1 family.</text>
</comment>
<protein>
    <submittedName>
        <fullName evidence="3">Polyketide cyclase</fullName>
    </submittedName>
</protein>
<dbReference type="RefSeq" id="WP_108689125.1">
    <property type="nucleotide sequence ID" value="NZ_QCYK01000003.1"/>
</dbReference>
<proteinExistence type="inferred from homology"/>
<evidence type="ECO:0000256" key="1">
    <source>
        <dbReference type="ARBA" id="ARBA00006817"/>
    </source>
</evidence>
<evidence type="ECO:0000313" key="3">
    <source>
        <dbReference type="EMBL" id="PUZ23362.1"/>
    </source>
</evidence>
<dbReference type="InterPro" id="IPR013538">
    <property type="entry name" value="ASHA1/2-like_C"/>
</dbReference>
<name>A0A2T7BE59_9BACT</name>
<keyword evidence="4" id="KW-1185">Reference proteome</keyword>
<comment type="caution">
    <text evidence="3">The sequence shown here is derived from an EMBL/GenBank/DDBJ whole genome shotgun (WGS) entry which is preliminary data.</text>
</comment>
<dbReference type="Gene3D" id="3.30.530.20">
    <property type="match status" value="1"/>
</dbReference>
<evidence type="ECO:0000259" key="2">
    <source>
        <dbReference type="Pfam" id="PF08327"/>
    </source>
</evidence>
<dbReference type="Proteomes" id="UP000244450">
    <property type="component" value="Unassembled WGS sequence"/>
</dbReference>
<evidence type="ECO:0000313" key="4">
    <source>
        <dbReference type="Proteomes" id="UP000244450"/>
    </source>
</evidence>
<organism evidence="3 4">
    <name type="scientific">Chitinophaga parva</name>
    <dbReference type="NCBI Taxonomy" id="2169414"/>
    <lineage>
        <taxon>Bacteria</taxon>
        <taxon>Pseudomonadati</taxon>
        <taxon>Bacteroidota</taxon>
        <taxon>Chitinophagia</taxon>
        <taxon>Chitinophagales</taxon>
        <taxon>Chitinophagaceae</taxon>
        <taxon>Chitinophaga</taxon>
    </lineage>
</organism>
<dbReference type="InterPro" id="IPR023393">
    <property type="entry name" value="START-like_dom_sf"/>
</dbReference>
<dbReference type="EMBL" id="QCYK01000003">
    <property type="protein sequence ID" value="PUZ23362.1"/>
    <property type="molecule type" value="Genomic_DNA"/>
</dbReference>
<dbReference type="OrthoDB" id="384974at2"/>
<dbReference type="AlphaFoldDB" id="A0A2T7BE59"/>
<sequence>MESQKSSTQDRELRVSRLFNAPVALVWEAWTQPEHIANWWGPDGFTCTITKMDMRPGGDWHLVLHGPDGTDYRNESVFSEIIPLEKIVYQHTSSPIFTATITFEAQGEQTLLQWHMLFQSREEFIQVVKTYKADEGLKQNVVKLDAYLKKMQ</sequence>
<dbReference type="Pfam" id="PF08327">
    <property type="entry name" value="AHSA1"/>
    <property type="match status" value="1"/>
</dbReference>
<gene>
    <name evidence="3" type="ORF">DCC81_23555</name>
</gene>